<evidence type="ECO:0000313" key="1">
    <source>
        <dbReference type="EMBL" id="KAI3775391.1"/>
    </source>
</evidence>
<name>A0ACB9FX69_9ASTR</name>
<reference evidence="2" key="1">
    <citation type="journal article" date="2022" name="Mol. Ecol. Resour.">
        <title>The genomes of chicory, endive, great burdock and yacon provide insights into Asteraceae palaeo-polyploidization history and plant inulin production.</title>
        <authorList>
            <person name="Fan W."/>
            <person name="Wang S."/>
            <person name="Wang H."/>
            <person name="Wang A."/>
            <person name="Jiang F."/>
            <person name="Liu H."/>
            <person name="Zhao H."/>
            <person name="Xu D."/>
            <person name="Zhang Y."/>
        </authorList>
    </citation>
    <scope>NUCLEOTIDE SEQUENCE [LARGE SCALE GENOMIC DNA]</scope>
    <source>
        <strain evidence="2">cv. Yunnan</strain>
    </source>
</reference>
<proteinExistence type="predicted"/>
<sequence>MARTPSSFTQLLRRPSPKIIQNPKQPVRNIGCSNDNEDKPQHSSELVKEICVTIRSKPRWENTLLSDFPGVSFLDSSLLNQVLLHQNNALLSIRLLYWLCSTFGYSPDQSTCSLIFNSLVEDKAANATKSFLDFTKFIPDPVGLESYVRCLCESGMIEDARQVFDEMKKTGVCPSLETWNCVLQACVKEGYTDIVWELYGEMMELGVDVDVHTVDCLIQAFCLEKSVSKGYELLRQMLGDGYVPHKGSFDKLIFEFILDKKYSRVSALLHIMIAKGINPDLYTYQQIIHALMQREGLRIFNDLKDRGYAPDKIMYTTMIHGLCKIKWFGEARKLWFEMIQKGIKPNEYTYNSLLYGYFKIGDIENALNLYDEMQDKGYRETLVAYNTMIGGLCSHGRTTLAFELFNRMSRENVSKDVVTYNSMIRGFCKEGKLAEGLNLLGELVDHGLQPSAASYGPLIEKLYEMKRIDEVKNLWSEMQEKNVEPASVCINDDVIIGLSNRGYVAAGIYWLAYMIKNRFIPRQKTFENLIGVLSQRDRLDVGLIAMGHMFKIGYIPSFRLDAIPLVYKKFLLNWIQAGLLLFLDFMQMTGAANPFSSVIHPVAMWLLF</sequence>
<accession>A0ACB9FX69</accession>
<reference evidence="1 2" key="2">
    <citation type="journal article" date="2022" name="Mol. Ecol. Resour.">
        <title>The genomes of chicory, endive, great burdock and yacon provide insights into Asteraceae paleo-polyploidization history and plant inulin production.</title>
        <authorList>
            <person name="Fan W."/>
            <person name="Wang S."/>
            <person name="Wang H."/>
            <person name="Wang A."/>
            <person name="Jiang F."/>
            <person name="Liu H."/>
            <person name="Zhao H."/>
            <person name="Xu D."/>
            <person name="Zhang Y."/>
        </authorList>
    </citation>
    <scope>NUCLEOTIDE SEQUENCE [LARGE SCALE GENOMIC DNA]</scope>
    <source>
        <strain evidence="2">cv. Yunnan</strain>
        <tissue evidence="1">Leaves</tissue>
    </source>
</reference>
<dbReference type="Proteomes" id="UP001056120">
    <property type="component" value="Linkage Group LG16"/>
</dbReference>
<keyword evidence="2" id="KW-1185">Reference proteome</keyword>
<dbReference type="EMBL" id="CM042033">
    <property type="protein sequence ID" value="KAI3775391.1"/>
    <property type="molecule type" value="Genomic_DNA"/>
</dbReference>
<gene>
    <name evidence="1" type="ORF">L1987_49964</name>
</gene>
<organism evidence="1 2">
    <name type="scientific">Smallanthus sonchifolius</name>
    <dbReference type="NCBI Taxonomy" id="185202"/>
    <lineage>
        <taxon>Eukaryota</taxon>
        <taxon>Viridiplantae</taxon>
        <taxon>Streptophyta</taxon>
        <taxon>Embryophyta</taxon>
        <taxon>Tracheophyta</taxon>
        <taxon>Spermatophyta</taxon>
        <taxon>Magnoliopsida</taxon>
        <taxon>eudicotyledons</taxon>
        <taxon>Gunneridae</taxon>
        <taxon>Pentapetalae</taxon>
        <taxon>asterids</taxon>
        <taxon>campanulids</taxon>
        <taxon>Asterales</taxon>
        <taxon>Asteraceae</taxon>
        <taxon>Asteroideae</taxon>
        <taxon>Heliantheae alliance</taxon>
        <taxon>Millerieae</taxon>
        <taxon>Smallanthus</taxon>
    </lineage>
</organism>
<comment type="caution">
    <text evidence="1">The sequence shown here is derived from an EMBL/GenBank/DDBJ whole genome shotgun (WGS) entry which is preliminary data.</text>
</comment>
<protein>
    <submittedName>
        <fullName evidence="1">Uncharacterized protein</fullName>
    </submittedName>
</protein>
<evidence type="ECO:0000313" key="2">
    <source>
        <dbReference type="Proteomes" id="UP001056120"/>
    </source>
</evidence>